<dbReference type="FunFam" id="2.70.70.10:FF:000019">
    <property type="entry name" value="M23 family peptidase"/>
    <property type="match status" value="1"/>
</dbReference>
<evidence type="ECO:0000259" key="1">
    <source>
        <dbReference type="Pfam" id="PF01551"/>
    </source>
</evidence>
<dbReference type="InterPro" id="IPR050570">
    <property type="entry name" value="Cell_wall_metabolism_enzyme"/>
</dbReference>
<dbReference type="STRING" id="1526571.AT746_10100"/>
<dbReference type="Gene3D" id="2.70.70.10">
    <property type="entry name" value="Glucose Permease (Domain IIA)"/>
    <property type="match status" value="1"/>
</dbReference>
<organism evidence="2 3">
    <name type="scientific">Lacimicrobium alkaliphilum</name>
    <dbReference type="NCBI Taxonomy" id="1526571"/>
    <lineage>
        <taxon>Bacteria</taxon>
        <taxon>Pseudomonadati</taxon>
        <taxon>Pseudomonadota</taxon>
        <taxon>Gammaproteobacteria</taxon>
        <taxon>Alteromonadales</taxon>
        <taxon>Alteromonadaceae</taxon>
        <taxon>Lacimicrobium</taxon>
    </lineage>
</organism>
<gene>
    <name evidence="2" type="ORF">AT746_10100</name>
</gene>
<dbReference type="SUPFAM" id="SSF51261">
    <property type="entry name" value="Duplicated hybrid motif"/>
    <property type="match status" value="1"/>
</dbReference>
<name>A0A0U2JIY7_9ALTE</name>
<feature type="domain" description="M23ase beta-sheet core" evidence="1">
    <location>
        <begin position="165"/>
        <end position="260"/>
    </location>
</feature>
<protein>
    <submittedName>
        <fullName evidence="2">Peptidase</fullName>
    </submittedName>
</protein>
<dbReference type="EMBL" id="CP013650">
    <property type="protein sequence ID" value="ALS98582.1"/>
    <property type="molecule type" value="Genomic_DNA"/>
</dbReference>
<reference evidence="2 3" key="1">
    <citation type="submission" date="2015-12" db="EMBL/GenBank/DDBJ databases">
        <title>Complete genome of Lacimicrobium alkaliphilum KCTC 32984.</title>
        <authorList>
            <person name="Kim S.-G."/>
            <person name="Lee Y.-J."/>
        </authorList>
    </citation>
    <scope>NUCLEOTIDE SEQUENCE [LARGE SCALE GENOMIC DNA]</scope>
    <source>
        <strain evidence="2 3">YelD216</strain>
    </source>
</reference>
<dbReference type="InterPro" id="IPR011055">
    <property type="entry name" value="Dup_hybrid_motif"/>
</dbReference>
<evidence type="ECO:0000313" key="3">
    <source>
        <dbReference type="Proteomes" id="UP000068447"/>
    </source>
</evidence>
<dbReference type="InterPro" id="IPR016047">
    <property type="entry name" value="M23ase_b-sheet_dom"/>
</dbReference>
<dbReference type="Pfam" id="PF01551">
    <property type="entry name" value="Peptidase_M23"/>
    <property type="match status" value="1"/>
</dbReference>
<accession>A0A0U2JIY7</accession>
<dbReference type="CDD" id="cd12797">
    <property type="entry name" value="M23_peptidase"/>
    <property type="match status" value="1"/>
</dbReference>
<sequence length="267" mass="29214">MVIPLLLMLAPNVQATEEVPPIALSGAKTQGGMLRGKIDPGSRVLLNQKEVKVGQQGHFVIGFGRDAALEQQLTVIKNGSQRTITLHLSAREYNIQKIEGVAQKYVSPPEAVLQRIAEDNRQIASARATDTDRLDFMQPFFWPADGPISGVYGSQRVFNGVPKRPHFGLDVAGPTGTDVVAPADGRVLLWVADMYYSGGTLILDHGFGISSTFIHLSKSLVRQGDEVRQGDKIAEIGDTGRTTGPHLDWRINWFSERLDPQLLVPAR</sequence>
<dbReference type="Proteomes" id="UP000068447">
    <property type="component" value="Chromosome"/>
</dbReference>
<dbReference type="PANTHER" id="PTHR21666:SF285">
    <property type="entry name" value="M23 FAMILY METALLOPEPTIDASE"/>
    <property type="match status" value="1"/>
</dbReference>
<dbReference type="PANTHER" id="PTHR21666">
    <property type="entry name" value="PEPTIDASE-RELATED"/>
    <property type="match status" value="1"/>
</dbReference>
<keyword evidence="3" id="KW-1185">Reference proteome</keyword>
<evidence type="ECO:0000313" key="2">
    <source>
        <dbReference type="EMBL" id="ALS98582.1"/>
    </source>
</evidence>
<proteinExistence type="predicted"/>
<dbReference type="KEGG" id="lal:AT746_10100"/>
<dbReference type="GO" id="GO:0004222">
    <property type="term" value="F:metalloendopeptidase activity"/>
    <property type="evidence" value="ECO:0007669"/>
    <property type="project" value="TreeGrafter"/>
</dbReference>
<dbReference type="AlphaFoldDB" id="A0A0U2JIY7"/>